<evidence type="ECO:0000256" key="4">
    <source>
        <dbReference type="ARBA" id="ARBA00022692"/>
    </source>
</evidence>
<dbReference type="eggNOG" id="KOG2864">
    <property type="taxonomic scope" value="Eukaryota"/>
</dbReference>
<dbReference type="GO" id="GO:0006488">
    <property type="term" value="P:dolichol-linked oligosaccharide biosynthetic process"/>
    <property type="evidence" value="ECO:0007669"/>
    <property type="project" value="InterPro"/>
</dbReference>
<keyword evidence="7 9" id="KW-0472">Membrane</keyword>
<evidence type="ECO:0000313" key="12">
    <source>
        <dbReference type="Proteomes" id="UP000015101"/>
    </source>
</evidence>
<feature type="transmembrane region" description="Helical" evidence="9">
    <location>
        <begin position="106"/>
        <end position="124"/>
    </location>
</feature>
<feature type="transmembrane region" description="Helical" evidence="9">
    <location>
        <begin position="457"/>
        <end position="482"/>
    </location>
</feature>
<keyword evidence="12" id="KW-1185">Reference proteome</keyword>
<feature type="transmembrane region" description="Helical" evidence="9">
    <location>
        <begin position="73"/>
        <end position="94"/>
    </location>
</feature>
<reference evidence="12" key="1">
    <citation type="submission" date="2012-12" db="EMBL/GenBank/DDBJ databases">
        <authorList>
            <person name="Hellsten U."/>
            <person name="Grimwood J."/>
            <person name="Chapman J.A."/>
            <person name="Shapiro H."/>
            <person name="Aerts A."/>
            <person name="Otillar R.P."/>
            <person name="Terry A.Y."/>
            <person name="Boore J.L."/>
            <person name="Simakov O."/>
            <person name="Marletaz F."/>
            <person name="Cho S.-J."/>
            <person name="Edsinger-Gonzales E."/>
            <person name="Havlak P."/>
            <person name="Kuo D.-H."/>
            <person name="Larsson T."/>
            <person name="Lv J."/>
            <person name="Arendt D."/>
            <person name="Savage R."/>
            <person name="Osoegawa K."/>
            <person name="de Jong P."/>
            <person name="Lindberg D.R."/>
            <person name="Seaver E.C."/>
            <person name="Weisblat D.A."/>
            <person name="Putnam N.H."/>
            <person name="Grigoriev I.V."/>
            <person name="Rokhsar D.S."/>
        </authorList>
    </citation>
    <scope>NUCLEOTIDE SEQUENCE</scope>
</reference>
<feature type="transmembrane region" description="Helical" evidence="9">
    <location>
        <begin position="175"/>
        <end position="194"/>
    </location>
</feature>
<dbReference type="EMBL" id="AMQM01008280">
    <property type="status" value="NOT_ANNOTATED_CDS"/>
    <property type="molecule type" value="Genomic_DNA"/>
</dbReference>
<dbReference type="AlphaFoldDB" id="T1G7W3"/>
<evidence type="ECO:0000256" key="1">
    <source>
        <dbReference type="ARBA" id="ARBA00004477"/>
    </source>
</evidence>
<keyword evidence="5" id="KW-0256">Endoplasmic reticulum</keyword>
<dbReference type="EMBL" id="KB097747">
    <property type="protein sequence ID" value="ESN90792.1"/>
    <property type="molecule type" value="Genomic_DNA"/>
</dbReference>
<dbReference type="OrthoDB" id="9979195at2759"/>
<dbReference type="GO" id="GO:0005789">
    <property type="term" value="C:endoplasmic reticulum membrane"/>
    <property type="evidence" value="ECO:0000318"/>
    <property type="project" value="GO_Central"/>
</dbReference>
<evidence type="ECO:0000256" key="9">
    <source>
        <dbReference type="RuleBase" id="RU365067"/>
    </source>
</evidence>
<evidence type="ECO:0000256" key="3">
    <source>
        <dbReference type="ARBA" id="ARBA00010288"/>
    </source>
</evidence>
<feature type="transmembrane region" description="Helical" evidence="9">
    <location>
        <begin position="361"/>
        <end position="382"/>
    </location>
</feature>
<feature type="transmembrane region" description="Helical" evidence="9">
    <location>
        <begin position="418"/>
        <end position="437"/>
    </location>
</feature>
<dbReference type="PANTHER" id="PTHR13117">
    <property type="entry name" value="ENDOPLASMIC RETICULUM MULTISPAN TRANSMEMBRANE PROTEIN-RELATED"/>
    <property type="match status" value="1"/>
</dbReference>
<dbReference type="GeneID" id="20217160"/>
<proteinExistence type="inferred from homology"/>
<dbReference type="KEGG" id="hro:HELRODRAFT_90783"/>
<sequence>FLQLIFRAVTFTMNVVIIRFLSRDILGVVNVRLMLLYNTVFILTSEPFTRACLKNIDSPTNEDLKRWSSVINLLWGCFPVGLLWAVFCSVIWLTCLDWPDNSITSSYSSAVILYALSAVIELLSEPIKIVTQILLLVKIKPIVEGLSLAVETSVLVISVLYWPQVGLFAFCMSKLSYSCSVTISYYTYILYKIYKNTKCRCITNNNLYAKNIENDHKLTNINNNSTTKLLWSFSRHVILKQVFTEGEKYIMTLFGVLSFADQGVYSVVNNLGSLVVRILFLPMEESFYLFMSQTVKRGHVSFADINDSGTSINLVATTYENVLRVRTLLGLTIATFGFSCSYLALQIFFGEKLSAPPGLTLLRWNCVYMLLVSINGITEGFLNASMDHKQVDRYNHAMLMFSVAFLLTSWFFTSYLSLGAVGFCLSNCCNMIFRIIYSLQQANRYFARTGYNPIKGLLLTGPVIGSYLFSFIVCTMSEVSFIF</sequence>
<dbReference type="RefSeq" id="XP_009031108.1">
    <property type="nucleotide sequence ID" value="XM_009032860.1"/>
</dbReference>
<comment type="caution">
    <text evidence="9">Lacks conserved residue(s) required for the propagation of feature annotation.</text>
</comment>
<reference evidence="11" key="3">
    <citation type="submission" date="2015-06" db="UniProtKB">
        <authorList>
            <consortium name="EnsemblMetazoa"/>
        </authorList>
    </citation>
    <scope>IDENTIFICATION</scope>
</reference>
<reference evidence="10 12" key="2">
    <citation type="journal article" date="2013" name="Nature">
        <title>Insights into bilaterian evolution from three spiralian genomes.</title>
        <authorList>
            <person name="Simakov O."/>
            <person name="Marletaz F."/>
            <person name="Cho S.J."/>
            <person name="Edsinger-Gonzales E."/>
            <person name="Havlak P."/>
            <person name="Hellsten U."/>
            <person name="Kuo D.H."/>
            <person name="Larsson T."/>
            <person name="Lv J."/>
            <person name="Arendt D."/>
            <person name="Savage R."/>
            <person name="Osoegawa K."/>
            <person name="de Jong P."/>
            <person name="Grimwood J."/>
            <person name="Chapman J.A."/>
            <person name="Shapiro H."/>
            <person name="Aerts A."/>
            <person name="Otillar R.P."/>
            <person name="Terry A.Y."/>
            <person name="Boore J.L."/>
            <person name="Grigoriev I.V."/>
            <person name="Lindberg D.R."/>
            <person name="Seaver E.C."/>
            <person name="Weisblat D.A."/>
            <person name="Putnam N.H."/>
            <person name="Rokhsar D.S."/>
        </authorList>
    </citation>
    <scope>NUCLEOTIDE SEQUENCE</scope>
</reference>
<dbReference type="OMA" id="WPGKLFG"/>
<evidence type="ECO:0000256" key="2">
    <source>
        <dbReference type="ARBA" id="ARBA00004922"/>
    </source>
</evidence>
<keyword evidence="4 9" id="KW-0812">Transmembrane</keyword>
<dbReference type="Proteomes" id="UP000015101">
    <property type="component" value="Unassembled WGS sequence"/>
</dbReference>
<name>T1G7W3_HELRO</name>
<comment type="similarity">
    <text evidence="3 9">Belongs to the RFT1 family.</text>
</comment>
<dbReference type="Pfam" id="PF04506">
    <property type="entry name" value="Rft-1"/>
    <property type="match status" value="1"/>
</dbReference>
<feature type="transmembrane region" description="Helical" evidence="9">
    <location>
        <begin position="145"/>
        <end position="163"/>
    </location>
</feature>
<gene>
    <name evidence="11" type="primary">20217160</name>
    <name evidence="10" type="ORF">HELRODRAFT_90783</name>
</gene>
<dbReference type="InParanoid" id="T1G7W3"/>
<dbReference type="InterPro" id="IPR007594">
    <property type="entry name" value="RFT1"/>
</dbReference>
<protein>
    <recommendedName>
        <fullName evidence="9">Protein RFT1 homolog</fullName>
    </recommendedName>
</protein>
<comment type="function">
    <text evidence="8 9">Intramembrane glycolipid transporter that operates in the biosynthetic pathway of dolichol-linked oligosaccharides, the glycan precursors employed in protein asparagine (N)-glycosylation. The sequential addition of sugars to dolichol pyrophosphate produces dolichol-linked oligosaccharides containing fourteen sugars, including two GlcNAcs, nine mannoses and three glucoses. Once assembled, the oligosaccharide is transferred from the lipid to nascent proteins by oligosaccharyltransferases. The assembly of dolichol-linked oligosaccharides begins on the cytosolic side of the endoplasmic reticulum membrane and finishes in its lumen. RFT1 could mediate the translocation of the cytosolically oriented intermediate DolPP-GlcNAc2Man5, produced by ALG11, into the ER lumen where dolichol-linked oligosaccharides assembly continues. However, the intramembrane lipid transporter activity could not be confirmed in vitro.</text>
</comment>
<dbReference type="GO" id="GO:0034203">
    <property type="term" value="P:glycolipid translocation"/>
    <property type="evidence" value="ECO:0000318"/>
    <property type="project" value="GO_Central"/>
</dbReference>
<dbReference type="PANTHER" id="PTHR13117:SF5">
    <property type="entry name" value="PROTEIN RFT1 HOMOLOG"/>
    <property type="match status" value="1"/>
</dbReference>
<feature type="transmembrane region" description="Helical" evidence="9">
    <location>
        <begin position="328"/>
        <end position="349"/>
    </location>
</feature>
<comment type="pathway">
    <text evidence="2">Protein modification; protein glycosylation.</text>
</comment>
<dbReference type="EnsemblMetazoa" id="HelroT90783">
    <property type="protein sequence ID" value="HelroP90783"/>
    <property type="gene ID" value="HelroG90783"/>
</dbReference>
<evidence type="ECO:0000256" key="5">
    <source>
        <dbReference type="ARBA" id="ARBA00022824"/>
    </source>
</evidence>
<feature type="transmembrane region" description="Helical" evidence="9">
    <location>
        <begin position="394"/>
        <end position="412"/>
    </location>
</feature>
<comment type="subcellular location">
    <subcellularLocation>
        <location evidence="1 9">Endoplasmic reticulum membrane</location>
        <topology evidence="1 9">Multi-pass membrane protein</topology>
    </subcellularLocation>
</comment>
<dbReference type="HOGENOM" id="CLU_023360_5_0_1"/>
<evidence type="ECO:0000256" key="7">
    <source>
        <dbReference type="ARBA" id="ARBA00023136"/>
    </source>
</evidence>
<dbReference type="FunCoup" id="T1G7W3">
    <property type="interactions" value="1235"/>
</dbReference>
<evidence type="ECO:0000313" key="10">
    <source>
        <dbReference type="EMBL" id="ESN90792.1"/>
    </source>
</evidence>
<dbReference type="STRING" id="6412.T1G7W3"/>
<evidence type="ECO:0000256" key="8">
    <source>
        <dbReference type="ARBA" id="ARBA00045912"/>
    </source>
</evidence>
<keyword evidence="6 9" id="KW-1133">Transmembrane helix</keyword>
<organism evidence="11 12">
    <name type="scientific">Helobdella robusta</name>
    <name type="common">Californian leech</name>
    <dbReference type="NCBI Taxonomy" id="6412"/>
    <lineage>
        <taxon>Eukaryota</taxon>
        <taxon>Metazoa</taxon>
        <taxon>Spiralia</taxon>
        <taxon>Lophotrochozoa</taxon>
        <taxon>Annelida</taxon>
        <taxon>Clitellata</taxon>
        <taxon>Hirudinea</taxon>
        <taxon>Rhynchobdellida</taxon>
        <taxon>Glossiphoniidae</taxon>
        <taxon>Helobdella</taxon>
    </lineage>
</organism>
<accession>T1G7W3</accession>
<dbReference type="CTD" id="20217160"/>
<evidence type="ECO:0000256" key="6">
    <source>
        <dbReference type="ARBA" id="ARBA00022989"/>
    </source>
</evidence>
<evidence type="ECO:0000313" key="11">
    <source>
        <dbReference type="EnsemblMetazoa" id="HelroP90783"/>
    </source>
</evidence>